<dbReference type="Gene3D" id="3.40.190.170">
    <property type="entry name" value="Bacterial extracellular solute-binding protein, family 7"/>
    <property type="match status" value="1"/>
</dbReference>
<comment type="caution">
    <text evidence="3">The sequence shown here is derived from an EMBL/GenBank/DDBJ whole genome shotgun (WGS) entry which is preliminary data.</text>
</comment>
<dbReference type="InterPro" id="IPR018389">
    <property type="entry name" value="DctP_fam"/>
</dbReference>
<feature type="chain" id="PRO_5046033567" evidence="2">
    <location>
        <begin position="19"/>
        <end position="346"/>
    </location>
</feature>
<keyword evidence="1 2" id="KW-0732">Signal</keyword>
<proteinExistence type="predicted"/>
<evidence type="ECO:0000256" key="2">
    <source>
        <dbReference type="SAM" id="SignalP"/>
    </source>
</evidence>
<reference evidence="3 4" key="1">
    <citation type="journal article" date="2021" name="Int. J. Syst. Evol. Microbiol.">
        <title>Steroidobacter gossypii sp. nov., isolated from soil of cotton cropping field.</title>
        <authorList>
            <person name="Huang R."/>
            <person name="Yang S."/>
            <person name="Zhen C."/>
            <person name="Liu W."/>
        </authorList>
    </citation>
    <scope>NUCLEOTIDE SEQUENCE [LARGE SCALE GENOMIC DNA]</scope>
    <source>
        <strain evidence="3 4">S1-65</strain>
    </source>
</reference>
<protein>
    <submittedName>
        <fullName evidence="3">TRAP transporter substrate-binding protein DctP</fullName>
    </submittedName>
</protein>
<name>A0ABS1WZB7_9GAMM</name>
<feature type="signal peptide" evidence="2">
    <location>
        <begin position="1"/>
        <end position="18"/>
    </location>
</feature>
<sequence>MRALLALLIICMAGCTQPTPGVTVLTYASPFSPSHPFSRADLAWMQWVEQQSNGAIDIQPYWSGSLLSSEHSMHELRHGVADIGLITPIYARGGAHLIRAQAGFYGGLETFQQQTAMWRCLVAAEPQFKRELHDLKILAVQGGNLPGIVTRDRPVHSLDDLRGLRLRAPSELLAVLENLGADPVDMPMGEVYSALAKGVLDGVIAPPDTLRSLHFAEVAKYFNTIKIPRGAYAARAMSERRWRTLTDAQRDLLERSTAVWEQALASELLVANEAGMAAGREHNIEFHDMPSDQQARFDALYERDGEVRARELARFAIDGMPAYRLARSLAAQVKDDTGIRCSRDET</sequence>
<accession>A0ABS1WZB7</accession>
<evidence type="ECO:0000313" key="3">
    <source>
        <dbReference type="EMBL" id="MBM0106306.1"/>
    </source>
</evidence>
<organism evidence="3 4">
    <name type="scientific">Steroidobacter gossypii</name>
    <dbReference type="NCBI Taxonomy" id="2805490"/>
    <lineage>
        <taxon>Bacteria</taxon>
        <taxon>Pseudomonadati</taxon>
        <taxon>Pseudomonadota</taxon>
        <taxon>Gammaproteobacteria</taxon>
        <taxon>Steroidobacterales</taxon>
        <taxon>Steroidobacteraceae</taxon>
        <taxon>Steroidobacter</taxon>
    </lineage>
</organism>
<dbReference type="Pfam" id="PF03480">
    <property type="entry name" value="DctP"/>
    <property type="match status" value="1"/>
</dbReference>
<dbReference type="Proteomes" id="UP000661077">
    <property type="component" value="Unassembled WGS sequence"/>
</dbReference>
<dbReference type="RefSeq" id="WP_203168413.1">
    <property type="nucleotide sequence ID" value="NZ_JAEVLS010000003.1"/>
</dbReference>
<keyword evidence="4" id="KW-1185">Reference proteome</keyword>
<dbReference type="EMBL" id="JAEVLS010000003">
    <property type="protein sequence ID" value="MBM0106306.1"/>
    <property type="molecule type" value="Genomic_DNA"/>
</dbReference>
<dbReference type="PANTHER" id="PTHR33376">
    <property type="match status" value="1"/>
</dbReference>
<evidence type="ECO:0000313" key="4">
    <source>
        <dbReference type="Proteomes" id="UP000661077"/>
    </source>
</evidence>
<evidence type="ECO:0000256" key="1">
    <source>
        <dbReference type="ARBA" id="ARBA00022729"/>
    </source>
</evidence>
<gene>
    <name evidence="3" type="primary">dctP</name>
    <name evidence="3" type="ORF">JM946_16350</name>
</gene>
<dbReference type="NCBIfam" id="NF037995">
    <property type="entry name" value="TRAP_S1"/>
    <property type="match status" value="1"/>
</dbReference>
<dbReference type="InterPro" id="IPR038404">
    <property type="entry name" value="TRAP_DctP_sf"/>
</dbReference>
<dbReference type="PANTHER" id="PTHR33376:SF15">
    <property type="entry name" value="BLL6794 PROTEIN"/>
    <property type="match status" value="1"/>
</dbReference>